<dbReference type="Proteomes" id="UP000317812">
    <property type="component" value="Chromosome"/>
</dbReference>
<evidence type="ECO:0000256" key="8">
    <source>
        <dbReference type="ARBA" id="ARBA00023316"/>
    </source>
</evidence>
<evidence type="ECO:0000256" key="7">
    <source>
        <dbReference type="ARBA" id="ARBA00023239"/>
    </source>
</evidence>
<evidence type="ECO:0000256" key="2">
    <source>
        <dbReference type="ARBA" id="ARBA00007734"/>
    </source>
</evidence>
<evidence type="ECO:0000256" key="9">
    <source>
        <dbReference type="HAMAP-Rule" id="MF_02016"/>
    </source>
</evidence>
<keyword evidence="7 9" id="KW-0456">Lyase</keyword>
<keyword evidence="5 9" id="KW-0472">Membrane</keyword>
<proteinExistence type="inferred from homology"/>
<dbReference type="GO" id="GO:0009253">
    <property type="term" value="P:peptidoglycan catabolic process"/>
    <property type="evidence" value="ECO:0007669"/>
    <property type="project" value="TreeGrafter"/>
</dbReference>
<sequence length="518" mass="57904">MKKLKINYLFIGIVTLLLAAALWPSIPWFSKAENRIAAIQARGELRVSTLSSPLTYSAINNKVIGLDYELAQHFADYLGVKLKVTVRQNISQLFDDLDNGDADLLAAGLVYNSERSKNYQPGPTYYSVSQQLVYRVGSLRPRTLAGLTAEQLTVAPGHVVIDDLRALKEKKYPNLNWTVDEKQGTTALLEQVTDGKLPYTIADSVAISLFQRVHPELAVALDVTDEQPVTWFSPLDADQTLSAAMLDFFNGMNEDGTLARLEEKYLGHGDDFDYVDTRSFLRAVDNVLPDLKPLFEKYAQEIDWRLLAAISYQESHWDAQATSPTGVRGLMMLTKNTAQSLGLTDRTDAEQSISGGARYLQDMMAKVPETVPEEERIWFALAAYNMGYAHMIDARALTAKTKGNPDSWSDVKQRLPLLSQKPYYSKLTYGYARGHEAYAYVENIRKYQISLVGYLMEKEREAQAAQQLAQSYPVVSPDELTRPITSILPFVSFSADAAFERTHLVSPNTLVPAPLPTH</sequence>
<dbReference type="PROSITE" id="PS00922">
    <property type="entry name" value="TRANSGLYCOSYLASE"/>
    <property type="match status" value="1"/>
</dbReference>
<evidence type="ECO:0000256" key="3">
    <source>
        <dbReference type="ARBA" id="ARBA00010333"/>
    </source>
</evidence>
<dbReference type="Gene3D" id="1.10.530.10">
    <property type="match status" value="1"/>
</dbReference>
<dbReference type="InterPro" id="IPR023346">
    <property type="entry name" value="Lysozyme-like_dom_sf"/>
</dbReference>
<evidence type="ECO:0000256" key="5">
    <source>
        <dbReference type="ARBA" id="ARBA00023136"/>
    </source>
</evidence>
<comment type="function">
    <text evidence="9">Murein-degrading enzyme that degrades murein glycan strands and insoluble, high-molecular weight murein sacculi, with the concomitant formation of a 1,6-anhydromuramoyl product. Lytic transglycosylases (LTs) play an integral role in the metabolism of the peptidoglycan (PG) sacculus. Their lytic action creates space within the PG sacculus to allow for its expansion as well as for the insertion of various structures such as secretion systems and flagella.</text>
</comment>
<dbReference type="CDD" id="cd01009">
    <property type="entry name" value="PBP2_YfhD_N"/>
    <property type="match status" value="1"/>
</dbReference>
<dbReference type="InterPro" id="IPR001638">
    <property type="entry name" value="Solute-binding_3/MltF_N"/>
</dbReference>
<feature type="region of interest" description="Non-LT domain" evidence="9">
    <location>
        <begin position="22"/>
        <end position="269"/>
    </location>
</feature>
<dbReference type="InterPro" id="IPR000189">
    <property type="entry name" value="Transglyc_AS"/>
</dbReference>
<dbReference type="SUPFAM" id="SSF53850">
    <property type="entry name" value="Periplasmic binding protein-like II"/>
    <property type="match status" value="1"/>
</dbReference>
<evidence type="ECO:0000256" key="1">
    <source>
        <dbReference type="ARBA" id="ARBA00001420"/>
    </source>
</evidence>
<dbReference type="InterPro" id="IPR008258">
    <property type="entry name" value="Transglycosylase_SLT_dom_1"/>
</dbReference>
<dbReference type="AlphaFoldDB" id="A0AAP9D9W6"/>
<keyword evidence="6 9" id="KW-0998">Cell outer membrane</keyword>
<dbReference type="PANTHER" id="PTHR35936:SF32">
    <property type="entry name" value="MEMBRANE-BOUND LYTIC MUREIN TRANSGLYCOSYLASE F"/>
    <property type="match status" value="1"/>
</dbReference>
<evidence type="ECO:0000259" key="10">
    <source>
        <dbReference type="SMART" id="SM00062"/>
    </source>
</evidence>
<dbReference type="HAMAP" id="MF_02016">
    <property type="entry name" value="MltF"/>
    <property type="match status" value="1"/>
</dbReference>
<dbReference type="GO" id="GO:0071555">
    <property type="term" value="P:cell wall organization"/>
    <property type="evidence" value="ECO:0007669"/>
    <property type="project" value="UniProtKB-KW"/>
</dbReference>
<comment type="catalytic activity">
    <reaction evidence="1 9">
        <text>Exolytic cleavage of the (1-&gt;4)-beta-glycosidic linkage between N-acetylmuramic acid (MurNAc) and N-acetylglucosamine (GlcNAc) residues in peptidoglycan, from either the reducing or the non-reducing ends of the peptidoglycan chains, with concomitant formation of a 1,6-anhydrobond in the MurNAc residue.</text>
        <dbReference type="EC" id="4.2.2.n1"/>
    </reaction>
</comment>
<keyword evidence="4 9" id="KW-0732">Signal</keyword>
<dbReference type="Pfam" id="PF00497">
    <property type="entry name" value="SBP_bac_3"/>
    <property type="match status" value="1"/>
</dbReference>
<gene>
    <name evidence="9 11" type="primary">mltF</name>
    <name evidence="11" type="ORF">ES815_04040</name>
</gene>
<name>A0AAP9D9W6_9ENTR</name>
<evidence type="ECO:0000313" key="12">
    <source>
        <dbReference type="Proteomes" id="UP000317812"/>
    </source>
</evidence>
<organism evidence="11 12">
    <name type="scientific">Leclercia adecarboxylata</name>
    <dbReference type="NCBI Taxonomy" id="83655"/>
    <lineage>
        <taxon>Bacteria</taxon>
        <taxon>Pseudomonadati</taxon>
        <taxon>Pseudomonadota</taxon>
        <taxon>Gammaproteobacteria</taxon>
        <taxon>Enterobacterales</taxon>
        <taxon>Enterobacteriaceae</taxon>
        <taxon>Leclercia</taxon>
    </lineage>
</organism>
<comment type="subcellular location">
    <subcellularLocation>
        <location evidence="9">Cell outer membrane</location>
        <topology evidence="9">Peripheral membrane protein</topology>
    </subcellularLocation>
    <text evidence="9">Attached to the inner leaflet of the outer membrane.</text>
</comment>
<comment type="similarity">
    <text evidence="9">In the C-terminal section; belongs to the transglycosylase Slt family.</text>
</comment>
<dbReference type="NCBIfam" id="NF008112">
    <property type="entry name" value="PRK10859.1"/>
    <property type="match status" value="1"/>
</dbReference>
<evidence type="ECO:0000256" key="4">
    <source>
        <dbReference type="ARBA" id="ARBA00022729"/>
    </source>
</evidence>
<evidence type="ECO:0000313" key="11">
    <source>
        <dbReference type="EMBL" id="QDK17522.1"/>
    </source>
</evidence>
<dbReference type="PANTHER" id="PTHR35936">
    <property type="entry name" value="MEMBRANE-BOUND LYTIC MUREIN TRANSGLYCOSYLASE F"/>
    <property type="match status" value="1"/>
</dbReference>
<dbReference type="FunFam" id="1.10.530.10:FF:000003">
    <property type="entry name" value="Membrane-bound lytic murein transglycosylase F"/>
    <property type="match status" value="1"/>
</dbReference>
<dbReference type="GO" id="GO:0016998">
    <property type="term" value="P:cell wall macromolecule catabolic process"/>
    <property type="evidence" value="ECO:0007669"/>
    <property type="project" value="UniProtKB-UniRule"/>
</dbReference>
<comment type="domain">
    <text evidence="9">The N-terminal domain does not have lytic activity and probably modulates enzymatic activity. The C-terminal domain is the catalytic active domain.</text>
</comment>
<comment type="similarity">
    <text evidence="2">Belongs to the transglycosylase Slt family.</text>
</comment>
<dbReference type="CDD" id="cd13403">
    <property type="entry name" value="MLTF-like"/>
    <property type="match status" value="1"/>
</dbReference>
<reference evidence="11 12" key="1">
    <citation type="submission" date="2019-01" db="EMBL/GenBank/DDBJ databases">
        <title>Florfenicol resistance in Enterobacteriaceae and whole-genome sequence analysis of florfenicol-resistant Leclercia adecarboxylata strain R25.</title>
        <authorList>
            <person name="Bao Q."/>
            <person name="Ying Y."/>
        </authorList>
    </citation>
    <scope>NUCLEOTIDE SEQUENCE [LARGE SCALE GENOMIC DNA]</scope>
    <source>
        <strain evidence="11 12">R25</strain>
    </source>
</reference>
<feature type="region of interest" description="LT domain" evidence="9">
    <location>
        <begin position="270"/>
        <end position="518"/>
    </location>
</feature>
<dbReference type="Gene3D" id="3.40.190.10">
    <property type="entry name" value="Periplasmic binding protein-like II"/>
    <property type="match status" value="2"/>
</dbReference>
<feature type="domain" description="Solute-binding protein family 3/N-terminal" evidence="10">
    <location>
        <begin position="44"/>
        <end position="269"/>
    </location>
</feature>
<evidence type="ECO:0000256" key="6">
    <source>
        <dbReference type="ARBA" id="ARBA00023237"/>
    </source>
</evidence>
<feature type="active site" evidence="9">
    <location>
        <position position="314"/>
    </location>
</feature>
<dbReference type="EC" id="4.2.2.n1" evidence="9"/>
<dbReference type="EMBL" id="CP035382">
    <property type="protein sequence ID" value="QDK17522.1"/>
    <property type="molecule type" value="Genomic_DNA"/>
</dbReference>
<dbReference type="RefSeq" id="WP_142486726.1">
    <property type="nucleotide sequence ID" value="NZ_CP035382.1"/>
</dbReference>
<dbReference type="GO" id="GO:0008933">
    <property type="term" value="F:peptidoglycan lytic transglycosylase activity"/>
    <property type="evidence" value="ECO:0007669"/>
    <property type="project" value="UniProtKB-UniRule"/>
</dbReference>
<dbReference type="FunFam" id="3.40.190.10:FF:000051">
    <property type="entry name" value="Membrane-bound lytic murein transglycosylase F"/>
    <property type="match status" value="1"/>
</dbReference>
<dbReference type="Pfam" id="PF01464">
    <property type="entry name" value="SLT"/>
    <property type="match status" value="1"/>
</dbReference>
<comment type="similarity">
    <text evidence="9">In the N-terminal section; belongs to the bacterial solute-binding protein 3 family.</text>
</comment>
<protein>
    <recommendedName>
        <fullName evidence="9">Membrane-bound lytic murein transglycosylase F</fullName>
        <ecNumber evidence="9">4.2.2.n1</ecNumber>
    </recommendedName>
    <alternativeName>
        <fullName evidence="9">Murein lyase F</fullName>
    </alternativeName>
</protein>
<dbReference type="SMART" id="SM00062">
    <property type="entry name" value="PBPb"/>
    <property type="match status" value="1"/>
</dbReference>
<keyword evidence="8 9" id="KW-0961">Cell wall biogenesis/degradation</keyword>
<dbReference type="InterPro" id="IPR023703">
    <property type="entry name" value="MltF"/>
</dbReference>
<comment type="similarity">
    <text evidence="3">Belongs to the bacterial solute-binding protein 3 family.</text>
</comment>
<accession>A0AAP9D9W6</accession>
<dbReference type="GO" id="GO:0009279">
    <property type="term" value="C:cell outer membrane"/>
    <property type="evidence" value="ECO:0007669"/>
    <property type="project" value="UniProtKB-SubCell"/>
</dbReference>
<dbReference type="SUPFAM" id="SSF53955">
    <property type="entry name" value="Lysozyme-like"/>
    <property type="match status" value="1"/>
</dbReference>